<evidence type="ECO:0000313" key="3">
    <source>
        <dbReference type="Proteomes" id="UP001642483"/>
    </source>
</evidence>
<dbReference type="EMBL" id="CAWYQH010000044">
    <property type="protein sequence ID" value="CAK8677174.1"/>
    <property type="molecule type" value="Genomic_DNA"/>
</dbReference>
<evidence type="ECO:0000256" key="1">
    <source>
        <dbReference type="SAM" id="MobiDB-lite"/>
    </source>
</evidence>
<sequence>MDSRLLGNSSFKGNNCNSLSLARPGFNGLPQTFRPRQIAPPTKNGHAPPPTESRKSSQSVNPHCVPGRVRFPVLSQIKPQGSTPGGALPSIPLSFSFATILPPEPKDFGFPKAAGEVVKVTPPDR</sequence>
<dbReference type="Proteomes" id="UP001642483">
    <property type="component" value="Unassembled WGS sequence"/>
</dbReference>
<gene>
    <name evidence="2" type="ORF">CVLEPA_LOCUS6576</name>
</gene>
<feature type="region of interest" description="Disordered" evidence="1">
    <location>
        <begin position="1"/>
        <end position="65"/>
    </location>
</feature>
<name>A0ABP0FBU5_CLALP</name>
<protein>
    <submittedName>
        <fullName evidence="2">Uncharacterized protein</fullName>
    </submittedName>
</protein>
<comment type="caution">
    <text evidence="2">The sequence shown here is derived from an EMBL/GenBank/DDBJ whole genome shotgun (WGS) entry which is preliminary data.</text>
</comment>
<organism evidence="2 3">
    <name type="scientific">Clavelina lepadiformis</name>
    <name type="common">Light-bulb sea squirt</name>
    <name type="synonym">Ascidia lepadiformis</name>
    <dbReference type="NCBI Taxonomy" id="159417"/>
    <lineage>
        <taxon>Eukaryota</taxon>
        <taxon>Metazoa</taxon>
        <taxon>Chordata</taxon>
        <taxon>Tunicata</taxon>
        <taxon>Ascidiacea</taxon>
        <taxon>Aplousobranchia</taxon>
        <taxon>Clavelinidae</taxon>
        <taxon>Clavelina</taxon>
    </lineage>
</organism>
<evidence type="ECO:0000313" key="2">
    <source>
        <dbReference type="EMBL" id="CAK8677174.1"/>
    </source>
</evidence>
<reference evidence="2 3" key="1">
    <citation type="submission" date="2024-02" db="EMBL/GenBank/DDBJ databases">
        <authorList>
            <person name="Daric V."/>
            <person name="Darras S."/>
        </authorList>
    </citation>
    <scope>NUCLEOTIDE SEQUENCE [LARGE SCALE GENOMIC DNA]</scope>
</reference>
<accession>A0ABP0FBU5</accession>
<proteinExistence type="predicted"/>
<feature type="compositionally biased region" description="Polar residues" evidence="1">
    <location>
        <begin position="1"/>
        <end position="20"/>
    </location>
</feature>
<keyword evidence="3" id="KW-1185">Reference proteome</keyword>